<dbReference type="RefSeq" id="WP_344027352.1">
    <property type="nucleotide sequence ID" value="NZ_BAAABX010000048.1"/>
</dbReference>
<sequence>MDGEPCLPRERTTGYRLSPTVRCDWDIFQHLAQQGLRKGPDTGLPDLEAALALVRGRPLNAGALPWATSLYHEIIARITDTAHTIATWHRTGPRQNLDAARRAIATSLDADDTAELLYQDWILTEDTAGNRAGVLHAIDTLQAVNRRLDVDMQPDTEAIISSIFGTDLSRT</sequence>
<dbReference type="SMART" id="SM01043">
    <property type="entry name" value="BTAD"/>
    <property type="match status" value="1"/>
</dbReference>
<evidence type="ECO:0000259" key="2">
    <source>
        <dbReference type="SMART" id="SM01043"/>
    </source>
</evidence>
<dbReference type="InterPro" id="IPR005158">
    <property type="entry name" value="BTAD"/>
</dbReference>
<gene>
    <name evidence="3" type="ORF">GCM10010357_44860</name>
</gene>
<keyword evidence="1" id="KW-0902">Two-component regulatory system</keyword>
<organism evidence="3 4">
    <name type="scientific">Streptomyces luteireticuli</name>
    <dbReference type="NCBI Taxonomy" id="173858"/>
    <lineage>
        <taxon>Bacteria</taxon>
        <taxon>Bacillati</taxon>
        <taxon>Actinomycetota</taxon>
        <taxon>Actinomycetes</taxon>
        <taxon>Kitasatosporales</taxon>
        <taxon>Streptomycetaceae</taxon>
        <taxon>Streptomyces</taxon>
    </lineage>
</organism>
<evidence type="ECO:0000313" key="4">
    <source>
        <dbReference type="Proteomes" id="UP001500879"/>
    </source>
</evidence>
<dbReference type="EMBL" id="BAAABX010000048">
    <property type="protein sequence ID" value="GAA0418544.1"/>
    <property type="molecule type" value="Genomic_DNA"/>
</dbReference>
<name>A0ABN0YXQ4_9ACTN</name>
<keyword evidence="4" id="KW-1185">Reference proteome</keyword>
<dbReference type="Proteomes" id="UP001500879">
    <property type="component" value="Unassembled WGS sequence"/>
</dbReference>
<evidence type="ECO:0000313" key="3">
    <source>
        <dbReference type="EMBL" id="GAA0418544.1"/>
    </source>
</evidence>
<feature type="domain" description="Bacterial transcriptional activator" evidence="2">
    <location>
        <begin position="23"/>
        <end position="164"/>
    </location>
</feature>
<proteinExistence type="predicted"/>
<reference evidence="3 4" key="1">
    <citation type="journal article" date="2019" name="Int. J. Syst. Evol. Microbiol.">
        <title>The Global Catalogue of Microorganisms (GCM) 10K type strain sequencing project: providing services to taxonomists for standard genome sequencing and annotation.</title>
        <authorList>
            <consortium name="The Broad Institute Genomics Platform"/>
            <consortium name="The Broad Institute Genome Sequencing Center for Infectious Disease"/>
            <person name="Wu L."/>
            <person name="Ma J."/>
        </authorList>
    </citation>
    <scope>NUCLEOTIDE SEQUENCE [LARGE SCALE GENOMIC DNA]</scope>
    <source>
        <strain evidence="3 4">JCM 4788</strain>
    </source>
</reference>
<dbReference type="InterPro" id="IPR011990">
    <property type="entry name" value="TPR-like_helical_dom_sf"/>
</dbReference>
<accession>A0ABN0YXQ4</accession>
<evidence type="ECO:0000256" key="1">
    <source>
        <dbReference type="ARBA" id="ARBA00023012"/>
    </source>
</evidence>
<comment type="caution">
    <text evidence="3">The sequence shown here is derived from an EMBL/GenBank/DDBJ whole genome shotgun (WGS) entry which is preliminary data.</text>
</comment>
<dbReference type="Gene3D" id="1.25.40.10">
    <property type="entry name" value="Tetratricopeptide repeat domain"/>
    <property type="match status" value="1"/>
</dbReference>
<protein>
    <recommendedName>
        <fullName evidence="2">Bacterial transcriptional activator domain-containing protein</fullName>
    </recommendedName>
</protein>